<organism evidence="1 2">
    <name type="scientific">Oryza sativa subsp. indica</name>
    <name type="common">Rice</name>
    <dbReference type="NCBI Taxonomy" id="39946"/>
    <lineage>
        <taxon>Eukaryota</taxon>
        <taxon>Viridiplantae</taxon>
        <taxon>Streptophyta</taxon>
        <taxon>Embryophyta</taxon>
        <taxon>Tracheophyta</taxon>
        <taxon>Spermatophyta</taxon>
        <taxon>Magnoliopsida</taxon>
        <taxon>Liliopsida</taxon>
        <taxon>Poales</taxon>
        <taxon>Poaceae</taxon>
        <taxon>BOP clade</taxon>
        <taxon>Oryzoideae</taxon>
        <taxon>Oryzeae</taxon>
        <taxon>Oryzinae</taxon>
        <taxon>Oryza</taxon>
        <taxon>Oryza sativa</taxon>
    </lineage>
</organism>
<protein>
    <submittedName>
        <fullName evidence="1">Uncharacterized protein</fullName>
    </submittedName>
</protein>
<reference evidence="1 2" key="1">
    <citation type="journal article" date="2005" name="PLoS Biol.">
        <title>The genomes of Oryza sativa: a history of duplications.</title>
        <authorList>
            <person name="Yu J."/>
            <person name="Wang J."/>
            <person name="Lin W."/>
            <person name="Li S."/>
            <person name="Li H."/>
            <person name="Zhou J."/>
            <person name="Ni P."/>
            <person name="Dong W."/>
            <person name="Hu S."/>
            <person name="Zeng C."/>
            <person name="Zhang J."/>
            <person name="Zhang Y."/>
            <person name="Li R."/>
            <person name="Xu Z."/>
            <person name="Li S."/>
            <person name="Li X."/>
            <person name="Zheng H."/>
            <person name="Cong L."/>
            <person name="Lin L."/>
            <person name="Yin J."/>
            <person name="Geng J."/>
            <person name="Li G."/>
            <person name="Shi J."/>
            <person name="Liu J."/>
            <person name="Lv H."/>
            <person name="Li J."/>
            <person name="Wang J."/>
            <person name="Deng Y."/>
            <person name="Ran L."/>
            <person name="Shi X."/>
            <person name="Wang X."/>
            <person name="Wu Q."/>
            <person name="Li C."/>
            <person name="Ren X."/>
            <person name="Wang J."/>
            <person name="Wang X."/>
            <person name="Li D."/>
            <person name="Liu D."/>
            <person name="Zhang X."/>
            <person name="Ji Z."/>
            <person name="Zhao W."/>
            <person name="Sun Y."/>
            <person name="Zhang Z."/>
            <person name="Bao J."/>
            <person name="Han Y."/>
            <person name="Dong L."/>
            <person name="Ji J."/>
            <person name="Chen P."/>
            <person name="Wu S."/>
            <person name="Liu J."/>
            <person name="Xiao Y."/>
            <person name="Bu D."/>
            <person name="Tan J."/>
            <person name="Yang L."/>
            <person name="Ye C."/>
            <person name="Zhang J."/>
            <person name="Xu J."/>
            <person name="Zhou Y."/>
            <person name="Yu Y."/>
            <person name="Zhang B."/>
            <person name="Zhuang S."/>
            <person name="Wei H."/>
            <person name="Liu B."/>
            <person name="Lei M."/>
            <person name="Yu H."/>
            <person name="Li Y."/>
            <person name="Xu H."/>
            <person name="Wei S."/>
            <person name="He X."/>
            <person name="Fang L."/>
            <person name="Zhang Z."/>
            <person name="Zhang Y."/>
            <person name="Huang X."/>
            <person name="Su Z."/>
            <person name="Tong W."/>
            <person name="Li J."/>
            <person name="Tong Z."/>
            <person name="Li S."/>
            <person name="Ye J."/>
            <person name="Wang L."/>
            <person name="Fang L."/>
            <person name="Lei T."/>
            <person name="Chen C."/>
            <person name="Chen H."/>
            <person name="Xu Z."/>
            <person name="Li H."/>
            <person name="Huang H."/>
            <person name="Zhang F."/>
            <person name="Xu H."/>
            <person name="Li N."/>
            <person name="Zhao C."/>
            <person name="Li S."/>
            <person name="Dong L."/>
            <person name="Huang Y."/>
            <person name="Li L."/>
            <person name="Xi Y."/>
            <person name="Qi Q."/>
            <person name="Li W."/>
            <person name="Zhang B."/>
            <person name="Hu W."/>
            <person name="Zhang Y."/>
            <person name="Tian X."/>
            <person name="Jiao Y."/>
            <person name="Liang X."/>
            <person name="Jin J."/>
            <person name="Gao L."/>
            <person name="Zheng W."/>
            <person name="Hao B."/>
            <person name="Liu S."/>
            <person name="Wang W."/>
            <person name="Yuan L."/>
            <person name="Cao M."/>
            <person name="McDermott J."/>
            <person name="Samudrala R."/>
            <person name="Wang J."/>
            <person name="Wong G.K."/>
            <person name="Yang H."/>
        </authorList>
    </citation>
    <scope>NUCLEOTIDE SEQUENCE [LARGE SCALE GENOMIC DNA]</scope>
    <source>
        <strain evidence="2">cv. 93-11</strain>
    </source>
</reference>
<sequence length="457" mass="50773">MAAAAVAALPEDVLAELCGGLLPRSLAGIYIGHQSTASASRHVPRFFARRPSSISGSLHFLPAVTAGGDIPVPPPGRHEIHDHCNGLLLLGGDPDPDTHRPAIVVVNPATRWCSPPLPPRRPPRMGASTFPADFLAYDPAASSRYEVLSVTCFRRRCSACSCCLPPPGSGTSSSSGEERVLLDEFSEWPPSLQTLDVYSSSTGRWEERTFHRQGEAARTTIADMRMDFSGHKFSLSDDKYQVIKMPTVRSNGHSHFCLGRSEKGVYLALITKPRSLQVWVLNESCDEMEWVPKHENNLDSVFPRQTRGRWMLLQDLDKKDSTTFRKEHDEEIDFEWSSDGDDDSDHRGNVPVYRLPATIFQGYHGNVDNNALGFGNFPQPPIPMFYHGYHGNIDVLGFHPYKEIVFLCEAMQTGLAYHLKTSKMEILGKLPLVSSCEEILSNKSFTGVSLPYTPCWM</sequence>
<dbReference type="HOGENOM" id="CLU_030606_0_0_1"/>
<dbReference type="AlphaFoldDB" id="B8AP33"/>
<dbReference type="PANTHER" id="PTHR34591:SF13">
    <property type="entry name" value="OS03G0669900 PROTEIN"/>
    <property type="match status" value="1"/>
</dbReference>
<name>B8AP33_ORYSI</name>
<dbReference type="OMA" id="DTHRPAI"/>
<evidence type="ECO:0000313" key="1">
    <source>
        <dbReference type="EMBL" id="EEC75894.1"/>
    </source>
</evidence>
<dbReference type="EMBL" id="CM000128">
    <property type="protein sequence ID" value="EEC75894.1"/>
    <property type="molecule type" value="Genomic_DNA"/>
</dbReference>
<proteinExistence type="predicted"/>
<gene>
    <name evidence="1" type="ORF">OsI_12946</name>
</gene>
<evidence type="ECO:0000313" key="2">
    <source>
        <dbReference type="Proteomes" id="UP000007015"/>
    </source>
</evidence>
<accession>B8AP33</accession>
<dbReference type="Gramene" id="BGIOSGA010084-TA">
    <property type="protein sequence ID" value="BGIOSGA010084-PA"/>
    <property type="gene ID" value="BGIOSGA010084"/>
</dbReference>
<dbReference type="Proteomes" id="UP000007015">
    <property type="component" value="Chromosome 3"/>
</dbReference>
<keyword evidence="2" id="KW-1185">Reference proteome</keyword>
<dbReference type="PANTHER" id="PTHR34591">
    <property type="entry name" value="OS03G0653100 PROTEIN-RELATED"/>
    <property type="match status" value="1"/>
</dbReference>